<feature type="region of interest" description="Disordered" evidence="1">
    <location>
        <begin position="1026"/>
        <end position="1134"/>
    </location>
</feature>
<reference evidence="2" key="2">
    <citation type="journal article" date="2023" name="Science">
        <title>Genomic signatures of disease resistance in endangered staghorn corals.</title>
        <authorList>
            <person name="Vollmer S.V."/>
            <person name="Selwyn J.D."/>
            <person name="Despard B.A."/>
            <person name="Roesel C.L."/>
        </authorList>
    </citation>
    <scope>NUCLEOTIDE SEQUENCE</scope>
    <source>
        <strain evidence="2">K2</strain>
    </source>
</reference>
<dbReference type="Proteomes" id="UP001249851">
    <property type="component" value="Unassembled WGS sequence"/>
</dbReference>
<dbReference type="InterPro" id="IPR011989">
    <property type="entry name" value="ARM-like"/>
</dbReference>
<dbReference type="SUPFAM" id="SSF48371">
    <property type="entry name" value="ARM repeat"/>
    <property type="match status" value="1"/>
</dbReference>
<dbReference type="AlphaFoldDB" id="A0AAD9R3R9"/>
<gene>
    <name evidence="2" type="ORF">P5673_002755</name>
</gene>
<dbReference type="PANTHER" id="PTHR12697:SF20">
    <property type="entry name" value="HEAT REPEAT-CONTAINING PROTEIN 4"/>
    <property type="match status" value="1"/>
</dbReference>
<evidence type="ECO:0000256" key="1">
    <source>
        <dbReference type="SAM" id="MobiDB-lite"/>
    </source>
</evidence>
<dbReference type="Pfam" id="PF13646">
    <property type="entry name" value="HEAT_2"/>
    <property type="match status" value="1"/>
</dbReference>
<proteinExistence type="predicted"/>
<dbReference type="GO" id="GO:0016491">
    <property type="term" value="F:oxidoreductase activity"/>
    <property type="evidence" value="ECO:0007669"/>
    <property type="project" value="TreeGrafter"/>
</dbReference>
<feature type="compositionally biased region" description="Acidic residues" evidence="1">
    <location>
        <begin position="1045"/>
        <end position="1055"/>
    </location>
</feature>
<dbReference type="EMBL" id="JARQWQ010000004">
    <property type="protein sequence ID" value="KAK2572501.1"/>
    <property type="molecule type" value="Genomic_DNA"/>
</dbReference>
<keyword evidence="3" id="KW-1185">Reference proteome</keyword>
<comment type="caution">
    <text evidence="2">The sequence shown here is derived from an EMBL/GenBank/DDBJ whole genome shotgun (WGS) entry which is preliminary data.</text>
</comment>
<feature type="compositionally biased region" description="Basic and acidic residues" evidence="1">
    <location>
        <begin position="1067"/>
        <end position="1081"/>
    </location>
</feature>
<evidence type="ECO:0000313" key="2">
    <source>
        <dbReference type="EMBL" id="KAK2572501.1"/>
    </source>
</evidence>
<evidence type="ECO:0000313" key="3">
    <source>
        <dbReference type="Proteomes" id="UP001249851"/>
    </source>
</evidence>
<feature type="region of interest" description="Disordered" evidence="1">
    <location>
        <begin position="965"/>
        <end position="988"/>
    </location>
</feature>
<accession>A0AAD9R3R9</accession>
<feature type="compositionally biased region" description="Polar residues" evidence="1">
    <location>
        <begin position="972"/>
        <end position="988"/>
    </location>
</feature>
<feature type="compositionally biased region" description="Basic and acidic residues" evidence="1">
    <location>
        <begin position="1033"/>
        <end position="1044"/>
    </location>
</feature>
<organism evidence="2 3">
    <name type="scientific">Acropora cervicornis</name>
    <name type="common">Staghorn coral</name>
    <dbReference type="NCBI Taxonomy" id="6130"/>
    <lineage>
        <taxon>Eukaryota</taxon>
        <taxon>Metazoa</taxon>
        <taxon>Cnidaria</taxon>
        <taxon>Anthozoa</taxon>
        <taxon>Hexacorallia</taxon>
        <taxon>Scleractinia</taxon>
        <taxon>Astrocoeniina</taxon>
        <taxon>Acroporidae</taxon>
        <taxon>Acropora</taxon>
    </lineage>
</organism>
<sequence length="1134" mass="126143">MKKMDKMANVTTLGGVSTTCSAVADRVSTSRSHGAEFFAVASGVQIPYVGRDETGVNASRINSPSFSDEFPPRIPHHSLAPMILSSQGKQLPKDEPLAKLSELFSQYQPLADRRAKKVSRSYLKKISSGLMFDDMVLQDRAPHTLPYNENDVHAVFKSGGICNSKTQVIGLGGRHDPRGVVKRHALCHLKGPTKLKPLRRKLKTSPARADTGKLVSTTKLKGTHSSLGLTLAKGSERHEWDEYVLASLSQSTAKLIIKEQPSGSDKERLTSFLEKRIRESQGKTADGGLSDGATEEMKTSAIKKKAKDVKNRESKNTLEIHYSPSFALSPAVGDKKLETDNIFQQELLGGAQPVPSKKPSESSYIILDTNDKLKFQRQLQENYPQGSEVWYSKKRMPLKTATEKPQRKPSKLVKGLQRWKELPVVVQDDYYTPVVKESDIDVETFSTAYKEKKKMREDSTVVKIVEEWRSKWFLESHWQRCGTEELITAMGDINDHIRLSAVSACSKAAELRHAKKQEHHLEQILPWKECPSHSQREAKNFFSSKLSSLSAGILLDKPKVPSESLEAHVEPELISAVTKLLDDRNPQVRVAAAITLYSLKKHNDNAKSILLWAMEYGGPPEKWAATQCLALSGVVTDKIIVELISQLHADNAVRTEKAGNLLAQLSQQSDVVQTLIAELLNSNSWKDRLTACKVIPKLRGGPNKLVHDALRERMLTGNDRIKVDALKKLSNLGIMTARLLPALQECFRSEYVSVRIEAAMVSNRALAAFFYVRTPDGLVPCLDSCVTQHLLLGPERCVIRKSWVAGKLKISDQGVLNSLQRLASEDDSWKVKAHTIKALGAIGVVDEKLIDVILWSIRYERVPAVRAEACNAVAALGLRDERLLSVLQDRLVVETEDIVKREAIMTLESLGVEPTGDKEMIEAIRQEVKRLCKRDVIVAHILEADQEAEYKSDYKRLLMPETEEHPSLRVASRTTKLSSRAVSRATSESSRGFDPILAGYHARERMSRAPTPGELVMKRSLLPLDLNSTSSENSERMSVEKWDDLSNDSDIDEGSGNELGPNGVLTEAEKLEENGDLDKKRQSASSEISAPQLRKNDISEDQKVTLPSGDAGEKNCQNSQISSELEFDKDYTEL</sequence>
<name>A0AAD9R3R9_ACRCE</name>
<protein>
    <submittedName>
        <fullName evidence="2">HEAT repeat-containing protein 4</fullName>
    </submittedName>
</protein>
<reference evidence="2" key="1">
    <citation type="journal article" date="2023" name="G3 (Bethesda)">
        <title>Whole genome assembly and annotation of the endangered Caribbean coral Acropora cervicornis.</title>
        <authorList>
            <person name="Selwyn J.D."/>
            <person name="Vollmer S.V."/>
        </authorList>
    </citation>
    <scope>NUCLEOTIDE SEQUENCE</scope>
    <source>
        <strain evidence="2">K2</strain>
    </source>
</reference>
<dbReference type="InterPro" id="IPR016024">
    <property type="entry name" value="ARM-type_fold"/>
</dbReference>
<feature type="compositionally biased region" description="Basic and acidic residues" evidence="1">
    <location>
        <begin position="1094"/>
        <end position="1103"/>
    </location>
</feature>
<dbReference type="Gene3D" id="1.25.10.10">
    <property type="entry name" value="Leucine-rich Repeat Variant"/>
    <property type="match status" value="3"/>
</dbReference>
<dbReference type="PANTHER" id="PTHR12697">
    <property type="entry name" value="PBS LYASE HEAT-LIKE PROTEIN"/>
    <property type="match status" value="1"/>
</dbReference>